<dbReference type="EC" id="2.1.1.44" evidence="4"/>
<sequence length="353" mass="39363">MHLALNHAKRPATTLAVDAALARDVIAGLSAEQKFLPSKWFYDDEGSRLFQHIMALPEYYLTRTELGILHNQSGELAKWIAPDALAVDLIELGSGDGAKTVSLCEALLRQGVQCTYHPIDVSKHALTDLQRRFQAELPALPLRPIQGDYFERWPGTPPSHRQVVMLLGSNLGNLNQKQSVDLLSRVRSRLLVGDVLLLGLDLKKDPGMILAAYNDSQGVTAAFNMNLLRRLNRELEMDFDTEHFSHYASYSPLDGTARSFLVSKRRQTVRSRILDREFNFVCGETIYTEQSQKYSTEMITQLAVASGFDVANVITDDFGLYAIAILRARTQQATRSASPATIFSVGWPGFMTC</sequence>
<keyword evidence="5" id="KW-1185">Reference proteome</keyword>
<gene>
    <name evidence="4" type="primary">egtD</name>
    <name evidence="4" type="ORF">GJ699_08675</name>
</gene>
<dbReference type="InterPro" id="IPR019257">
    <property type="entry name" value="MeTrfase_dom"/>
</dbReference>
<dbReference type="PIRSF" id="PIRSF018005">
    <property type="entry name" value="UCP018005"/>
    <property type="match status" value="1"/>
</dbReference>
<dbReference type="PANTHER" id="PTHR43397">
    <property type="entry name" value="ERGOTHIONEINE BIOSYNTHESIS PROTEIN 1"/>
    <property type="match status" value="1"/>
</dbReference>
<proteinExistence type="predicted"/>
<keyword evidence="2 4" id="KW-0808">Transferase</keyword>
<organism evidence="4 5">
    <name type="scientific">Duganella guangzhouensis</name>
    <dbReference type="NCBI Taxonomy" id="2666084"/>
    <lineage>
        <taxon>Bacteria</taxon>
        <taxon>Pseudomonadati</taxon>
        <taxon>Pseudomonadota</taxon>
        <taxon>Betaproteobacteria</taxon>
        <taxon>Burkholderiales</taxon>
        <taxon>Oxalobacteraceae</taxon>
        <taxon>Telluria group</taxon>
        <taxon>Duganella</taxon>
    </lineage>
</organism>
<evidence type="ECO:0000259" key="3">
    <source>
        <dbReference type="Pfam" id="PF10017"/>
    </source>
</evidence>
<dbReference type="SUPFAM" id="SSF53335">
    <property type="entry name" value="S-adenosyl-L-methionine-dependent methyltransferases"/>
    <property type="match status" value="1"/>
</dbReference>
<dbReference type="PANTHER" id="PTHR43397:SF1">
    <property type="entry name" value="ERGOTHIONEINE BIOSYNTHESIS PROTEIN 1"/>
    <property type="match status" value="1"/>
</dbReference>
<dbReference type="InterPro" id="IPR051128">
    <property type="entry name" value="EgtD_Methyltrsf_superfamily"/>
</dbReference>
<evidence type="ECO:0000256" key="2">
    <source>
        <dbReference type="ARBA" id="ARBA00022679"/>
    </source>
</evidence>
<dbReference type="GO" id="GO:0052706">
    <property type="term" value="F:L-histidine N(alpha)-methyltransferase activity"/>
    <property type="evidence" value="ECO:0007669"/>
    <property type="project" value="UniProtKB-EC"/>
</dbReference>
<feature type="domain" description="Histidine-specific methyltransferase SAM-dependent" evidence="3">
    <location>
        <begin position="22"/>
        <end position="327"/>
    </location>
</feature>
<dbReference type="EMBL" id="WKJK01000004">
    <property type="protein sequence ID" value="MRW90054.1"/>
    <property type="molecule type" value="Genomic_DNA"/>
</dbReference>
<evidence type="ECO:0000313" key="5">
    <source>
        <dbReference type="Proteomes" id="UP000433309"/>
    </source>
</evidence>
<protein>
    <submittedName>
        <fullName evidence="4">L-histidine N(Alpha)-methyltransferase</fullName>
        <ecNumber evidence="4">2.1.1.44</ecNumber>
    </submittedName>
</protein>
<reference evidence="4 5" key="1">
    <citation type="submission" date="2019-11" db="EMBL/GenBank/DDBJ databases">
        <title>Novel species isolated from a subtropical stream in China.</title>
        <authorList>
            <person name="Lu H."/>
        </authorList>
    </citation>
    <scope>NUCLEOTIDE SEQUENCE [LARGE SCALE GENOMIC DNA]</scope>
    <source>
        <strain evidence="4 5">FT80W</strain>
    </source>
</reference>
<dbReference type="GO" id="GO:0032259">
    <property type="term" value="P:methylation"/>
    <property type="evidence" value="ECO:0007669"/>
    <property type="project" value="UniProtKB-KW"/>
</dbReference>
<comment type="caution">
    <text evidence="4">The sequence shown here is derived from an EMBL/GenBank/DDBJ whole genome shotgun (WGS) entry which is preliminary data.</text>
</comment>
<evidence type="ECO:0000256" key="1">
    <source>
        <dbReference type="ARBA" id="ARBA00022603"/>
    </source>
</evidence>
<name>A0A6I2KZZ6_9BURK</name>
<keyword evidence="1 4" id="KW-0489">Methyltransferase</keyword>
<dbReference type="InterPro" id="IPR029063">
    <property type="entry name" value="SAM-dependent_MTases_sf"/>
</dbReference>
<dbReference type="AlphaFoldDB" id="A0A6I2KZZ6"/>
<dbReference type="Proteomes" id="UP000433309">
    <property type="component" value="Unassembled WGS sequence"/>
</dbReference>
<dbReference type="Gene3D" id="3.40.50.150">
    <property type="entry name" value="Vaccinia Virus protein VP39"/>
    <property type="match status" value="1"/>
</dbReference>
<dbReference type="InterPro" id="IPR035094">
    <property type="entry name" value="EgtD"/>
</dbReference>
<dbReference type="Pfam" id="PF10017">
    <property type="entry name" value="Methyltransf_33"/>
    <property type="match status" value="1"/>
</dbReference>
<dbReference type="NCBIfam" id="TIGR03438">
    <property type="entry name" value="egtD_ergothio"/>
    <property type="match status" value="1"/>
</dbReference>
<accession>A0A6I2KZZ6</accession>
<evidence type="ECO:0000313" key="4">
    <source>
        <dbReference type="EMBL" id="MRW90054.1"/>
    </source>
</evidence>
<dbReference type="InterPro" id="IPR017804">
    <property type="entry name" value="MeTrfase_EgtD-like"/>
</dbReference>